<dbReference type="Pfam" id="PF09243">
    <property type="entry name" value="Rsm22"/>
    <property type="match status" value="2"/>
</dbReference>
<comment type="subcellular location">
    <subcellularLocation>
        <location evidence="1">Mitochondrion</location>
    </subcellularLocation>
</comment>
<dbReference type="GO" id="GO:0046872">
    <property type="term" value="F:metal ion binding"/>
    <property type="evidence" value="ECO:0007669"/>
    <property type="project" value="UniProtKB-KW"/>
</dbReference>
<dbReference type="InterPro" id="IPR029063">
    <property type="entry name" value="SAM-dependent_MTases_sf"/>
</dbReference>
<dbReference type="GO" id="GO:0008168">
    <property type="term" value="F:methyltransferase activity"/>
    <property type="evidence" value="ECO:0007669"/>
    <property type="project" value="UniProtKB-KW"/>
</dbReference>
<evidence type="ECO:0000256" key="6">
    <source>
        <dbReference type="ARBA" id="ARBA00023128"/>
    </source>
</evidence>
<evidence type="ECO:0000256" key="5">
    <source>
        <dbReference type="ARBA" id="ARBA00023014"/>
    </source>
</evidence>
<accession>A0AAN8IRK7</accession>
<keyword evidence="2" id="KW-0479">Metal-binding</keyword>
<evidence type="ECO:0000256" key="2">
    <source>
        <dbReference type="ARBA" id="ARBA00022723"/>
    </source>
</evidence>
<keyword evidence="8" id="KW-0489">Methyltransferase</keyword>
<protein>
    <submittedName>
        <fullName evidence="8">MEthylTransferase Like</fullName>
    </submittedName>
</protein>
<name>A0AAN8IRK7_TRICO</name>
<dbReference type="GO" id="GO:0003735">
    <property type="term" value="F:structural constituent of ribosome"/>
    <property type="evidence" value="ECO:0007669"/>
    <property type="project" value="TreeGrafter"/>
</dbReference>
<reference evidence="8 9" key="1">
    <citation type="submission" date="2019-10" db="EMBL/GenBank/DDBJ databases">
        <title>Assembly and Annotation for the nematode Trichostrongylus colubriformis.</title>
        <authorList>
            <person name="Martin J."/>
        </authorList>
    </citation>
    <scope>NUCLEOTIDE SEQUENCE [LARGE SCALE GENOMIC DNA]</scope>
    <source>
        <strain evidence="8">G859</strain>
        <tissue evidence="8">Whole worm</tissue>
    </source>
</reference>
<dbReference type="Proteomes" id="UP001331761">
    <property type="component" value="Unassembled WGS sequence"/>
</dbReference>
<dbReference type="InterPro" id="IPR015324">
    <property type="entry name" value="Ribosomal_Rsm22-like"/>
</dbReference>
<evidence type="ECO:0000256" key="4">
    <source>
        <dbReference type="ARBA" id="ARBA00023004"/>
    </source>
</evidence>
<dbReference type="InterPro" id="IPR052571">
    <property type="entry name" value="Mt_RNA_Methyltransferase"/>
</dbReference>
<organism evidence="8 9">
    <name type="scientific">Trichostrongylus colubriformis</name>
    <name type="common">Black scour worm</name>
    <dbReference type="NCBI Taxonomy" id="6319"/>
    <lineage>
        <taxon>Eukaryota</taxon>
        <taxon>Metazoa</taxon>
        <taxon>Ecdysozoa</taxon>
        <taxon>Nematoda</taxon>
        <taxon>Chromadorea</taxon>
        <taxon>Rhabditida</taxon>
        <taxon>Rhabditina</taxon>
        <taxon>Rhabditomorpha</taxon>
        <taxon>Strongyloidea</taxon>
        <taxon>Trichostrongylidae</taxon>
        <taxon>Trichostrongylus</taxon>
    </lineage>
</organism>
<keyword evidence="6" id="KW-0496">Mitochondrion</keyword>
<gene>
    <name evidence="8" type="ORF">GCK32_002088</name>
</gene>
<keyword evidence="5" id="KW-0411">Iron-sulfur</keyword>
<proteinExistence type="predicted"/>
<dbReference type="PANTHER" id="PTHR13184">
    <property type="entry name" value="37S RIBOSOMAL PROTEIN S22"/>
    <property type="match status" value="1"/>
</dbReference>
<dbReference type="PANTHER" id="PTHR13184:SF5">
    <property type="entry name" value="METHYLTRANSFERASE-LIKE PROTEIN 17, MITOCHONDRIAL"/>
    <property type="match status" value="1"/>
</dbReference>
<dbReference type="GO" id="GO:0032259">
    <property type="term" value="P:methylation"/>
    <property type="evidence" value="ECO:0007669"/>
    <property type="project" value="UniProtKB-KW"/>
</dbReference>
<dbReference type="Gene3D" id="3.40.50.150">
    <property type="entry name" value="Vaccinia Virus protein VP39"/>
    <property type="match status" value="1"/>
</dbReference>
<dbReference type="SUPFAM" id="SSF53335">
    <property type="entry name" value="S-adenosyl-L-methionine-dependent methyltransferases"/>
    <property type="match status" value="1"/>
</dbReference>
<evidence type="ECO:0000256" key="1">
    <source>
        <dbReference type="ARBA" id="ARBA00004173"/>
    </source>
</evidence>
<keyword evidence="3" id="KW-0809">Transit peptide</keyword>
<sequence>MLRYFNVHRFSACCRYSSAIPSTSKAEESNELDKTVRAGVNHVKSVNVITRKKSIVELKPMHNLSRKFRREYALPEQAISGLRNALVTCERSPKQLQHEADQLSEVLSQRRFPATASVVREVRNKVKAMLKEKQDTEVMSDFLEEKITSAIDYKERHEVDKILKKANFNWKPLAIESKEGAAAYALSRLAPNYAEIARVLDEFEGNDFSPASVLDYGCGIGAGFWAVNERFGTTVKEYCMVDPSLALTQLSMDIMRDQNGNLLHHNLNFRRHLVPSLRTKYDLVIAHRTLCELGSRETRLETIASLWKRTNRFLVLIDSGLQSAFEALIEARDFLLLSGTQLHLQETISLLQEHNLMTSEIHSVLHERHVSDFERFTVVRDMVPADMELPTALPPATVYAPCPHDLGCPLLGSKTPCTFPIRWKVIRADGKRSRYEESGTQTGKFSFVILEKSVRPPQDVIARILKIRPSHGHVTCDLCTAFKGIQRLTISRRAGHLYQRVRARRDGELFPLEMKTVTTESMFDRSNTDDHLQKETDLN</sequence>
<evidence type="ECO:0000313" key="9">
    <source>
        <dbReference type="Proteomes" id="UP001331761"/>
    </source>
</evidence>
<comment type="caution">
    <text evidence="8">The sequence shown here is derived from an EMBL/GenBank/DDBJ whole genome shotgun (WGS) entry which is preliminary data.</text>
</comment>
<evidence type="ECO:0000313" key="8">
    <source>
        <dbReference type="EMBL" id="KAK5980628.1"/>
    </source>
</evidence>
<dbReference type="EMBL" id="WIXE01007207">
    <property type="protein sequence ID" value="KAK5980628.1"/>
    <property type="molecule type" value="Genomic_DNA"/>
</dbReference>
<dbReference type="GO" id="GO:0006412">
    <property type="term" value="P:translation"/>
    <property type="evidence" value="ECO:0007669"/>
    <property type="project" value="InterPro"/>
</dbReference>
<keyword evidence="9" id="KW-1185">Reference proteome</keyword>
<dbReference type="GO" id="GO:0005763">
    <property type="term" value="C:mitochondrial small ribosomal subunit"/>
    <property type="evidence" value="ECO:0007669"/>
    <property type="project" value="TreeGrafter"/>
</dbReference>
<evidence type="ECO:0000256" key="7">
    <source>
        <dbReference type="ARBA" id="ARBA00045681"/>
    </source>
</evidence>
<dbReference type="GO" id="GO:0051536">
    <property type="term" value="F:iron-sulfur cluster binding"/>
    <property type="evidence" value="ECO:0007669"/>
    <property type="project" value="UniProtKB-KW"/>
</dbReference>
<evidence type="ECO:0000256" key="3">
    <source>
        <dbReference type="ARBA" id="ARBA00022946"/>
    </source>
</evidence>
<keyword evidence="8" id="KW-0808">Transferase</keyword>
<dbReference type="AlphaFoldDB" id="A0AAN8IRK7"/>
<comment type="function">
    <text evidence="7">Mitochondrial ribosome (mitoribosome) assembly factor. Binds at the interface of the head and body domains of the mitochondrial small ribosomal subunit (mt-SSU), occluding the mRNA channel and preventing compaction of the head domain towards the body. Probable inactive methyltransferase: retains the characteristic folding and ability to bind S-adenosyl-L-methionine, but it probably lost its methyltransferase activity.</text>
</comment>
<keyword evidence="4" id="KW-0408">Iron</keyword>